<comment type="caution">
    <text evidence="2">The sequence shown here is derived from an EMBL/GenBank/DDBJ whole genome shotgun (WGS) entry which is preliminary data.</text>
</comment>
<evidence type="ECO:0000256" key="1">
    <source>
        <dbReference type="SAM" id="MobiDB-lite"/>
    </source>
</evidence>
<dbReference type="Proteomes" id="UP000697802">
    <property type="component" value="Unassembled WGS sequence"/>
</dbReference>
<reference evidence="2 3" key="1">
    <citation type="submission" date="2018-02" db="EMBL/GenBank/DDBJ databases">
        <authorList>
            <person name="Machado R.A."/>
        </authorList>
    </citation>
    <scope>NUCLEOTIDE SEQUENCE [LARGE SCALE GENOMIC DNA]</scope>
    <source>
        <strain evidence="2 3">T327</strain>
    </source>
</reference>
<name>A0ABX0GHX3_9GAMM</name>
<sequence length="63" mass="7646">MYLVKIEWLSEQNGGRKNPPSVGRYFAASRFSEDIKYRKKEKQENSWNENSFTRYHPFNSERI</sequence>
<proteinExistence type="predicted"/>
<organism evidence="2 3">
    <name type="scientific">Photorhabdus tasmaniensis</name>
    <dbReference type="NCBI Taxonomy" id="1004159"/>
    <lineage>
        <taxon>Bacteria</taxon>
        <taxon>Pseudomonadati</taxon>
        <taxon>Pseudomonadota</taxon>
        <taxon>Gammaproteobacteria</taxon>
        <taxon>Enterobacterales</taxon>
        <taxon>Morganellaceae</taxon>
        <taxon>Photorhabdus</taxon>
    </lineage>
</organism>
<evidence type="ECO:0000313" key="2">
    <source>
        <dbReference type="EMBL" id="NHB88773.1"/>
    </source>
</evidence>
<dbReference type="RefSeq" id="WP_133815974.1">
    <property type="nucleotide sequence ID" value="NZ_CAWPIF010000028.1"/>
</dbReference>
<accession>A0ABX0GHX3</accession>
<feature type="region of interest" description="Disordered" evidence="1">
    <location>
        <begin position="42"/>
        <end position="63"/>
    </location>
</feature>
<evidence type="ECO:0000313" key="3">
    <source>
        <dbReference type="Proteomes" id="UP000697802"/>
    </source>
</evidence>
<dbReference type="EMBL" id="PUJU01000028">
    <property type="protein sequence ID" value="NHB88773.1"/>
    <property type="molecule type" value="Genomic_DNA"/>
</dbReference>
<protein>
    <submittedName>
        <fullName evidence="2">Uncharacterized protein</fullName>
    </submittedName>
</protein>
<keyword evidence="3" id="KW-1185">Reference proteome</keyword>
<gene>
    <name evidence="2" type="ORF">C5471_14105</name>
</gene>